<evidence type="ECO:0000256" key="2">
    <source>
        <dbReference type="ARBA" id="ARBA00023125"/>
    </source>
</evidence>
<keyword evidence="7" id="KW-1185">Reference proteome</keyword>
<dbReference type="SMART" id="SM00857">
    <property type="entry name" value="Resolvase"/>
    <property type="match status" value="1"/>
</dbReference>
<keyword evidence="3" id="KW-0233">DNA recombination</keyword>
<dbReference type="EMBL" id="FQZY01000014">
    <property type="protein sequence ID" value="SHJ69826.1"/>
    <property type="molecule type" value="Genomic_DNA"/>
</dbReference>
<dbReference type="InterPro" id="IPR050639">
    <property type="entry name" value="SSR_resolvase"/>
</dbReference>
<dbReference type="PROSITE" id="PS00398">
    <property type="entry name" value="RECOMBINASES_2"/>
    <property type="match status" value="1"/>
</dbReference>
<dbReference type="Pfam" id="PF00239">
    <property type="entry name" value="Resolvase"/>
    <property type="match status" value="1"/>
</dbReference>
<evidence type="ECO:0000259" key="5">
    <source>
        <dbReference type="PROSITE" id="PS51736"/>
    </source>
</evidence>
<protein>
    <submittedName>
        <fullName evidence="6">Site-specific DNA recombinase</fullName>
    </submittedName>
</protein>
<gene>
    <name evidence="6" type="ORF">SAMN02745243_01174</name>
</gene>
<accession>A0A1M6LF94</accession>
<feature type="domain" description="Resolvase/invertase-type recombinase catalytic" evidence="5">
    <location>
        <begin position="2"/>
        <end position="158"/>
    </location>
</feature>
<dbReference type="RefSeq" id="WP_073106780.1">
    <property type="nucleotide sequence ID" value="NZ_FQZY01000014.1"/>
</dbReference>
<dbReference type="SUPFAM" id="SSF53041">
    <property type="entry name" value="Resolvase-like"/>
    <property type="match status" value="1"/>
</dbReference>
<name>A0A1M6LF94_9FIRM</name>
<evidence type="ECO:0000313" key="7">
    <source>
        <dbReference type="Proteomes" id="UP000184301"/>
    </source>
</evidence>
<organism evidence="6 7">
    <name type="scientific">Hespellia stercorisuis DSM 15480</name>
    <dbReference type="NCBI Taxonomy" id="1121950"/>
    <lineage>
        <taxon>Bacteria</taxon>
        <taxon>Bacillati</taxon>
        <taxon>Bacillota</taxon>
        <taxon>Clostridia</taxon>
        <taxon>Lachnospirales</taxon>
        <taxon>Lachnospiraceae</taxon>
        <taxon>Hespellia</taxon>
    </lineage>
</organism>
<evidence type="ECO:0000256" key="3">
    <source>
        <dbReference type="ARBA" id="ARBA00023172"/>
    </source>
</evidence>
<proteinExistence type="predicted"/>
<keyword evidence="2" id="KW-0238">DNA-binding</keyword>
<evidence type="ECO:0000313" key="6">
    <source>
        <dbReference type="EMBL" id="SHJ69826.1"/>
    </source>
</evidence>
<dbReference type="AlphaFoldDB" id="A0A1M6LF94"/>
<reference evidence="6 7" key="1">
    <citation type="submission" date="2016-11" db="EMBL/GenBank/DDBJ databases">
        <authorList>
            <person name="Jaros S."/>
            <person name="Januszkiewicz K."/>
            <person name="Wedrychowicz H."/>
        </authorList>
    </citation>
    <scope>NUCLEOTIDE SEQUENCE [LARGE SCALE GENOMIC DNA]</scope>
    <source>
        <strain evidence="6 7">DSM 15480</strain>
    </source>
</reference>
<feature type="active site" description="O-(5'-phospho-DNA)-serine intermediate" evidence="4">
    <location>
        <position position="10"/>
    </location>
</feature>
<evidence type="ECO:0000256" key="4">
    <source>
        <dbReference type="PIRSR" id="PIRSR606118-50"/>
    </source>
</evidence>
<dbReference type="InterPro" id="IPR006119">
    <property type="entry name" value="Resolv_N"/>
</dbReference>
<dbReference type="Gene3D" id="3.40.50.1390">
    <property type="entry name" value="Resolvase, N-terminal catalytic domain"/>
    <property type="match status" value="1"/>
</dbReference>
<dbReference type="PROSITE" id="PS51736">
    <property type="entry name" value="RECOMBINASES_3"/>
    <property type="match status" value="1"/>
</dbReference>
<dbReference type="PANTHER" id="PTHR30461">
    <property type="entry name" value="DNA-INVERTASE FROM LAMBDOID PROPHAGE"/>
    <property type="match status" value="1"/>
</dbReference>
<dbReference type="Proteomes" id="UP000184301">
    <property type="component" value="Unassembled WGS sequence"/>
</dbReference>
<dbReference type="InterPro" id="IPR036162">
    <property type="entry name" value="Resolvase-like_N_sf"/>
</dbReference>
<sequence>MKYVAYHRTSTKDQHLDRGIAEINKFCADNGICLYKNKVYTDQQTGKNFDRPRYSMLKDEILESGDVLIITELDRLGRNKEATLKELRFFHDNGIRVMVLELPTTLLDLSTMENTMARMMLETINNMMIELYASMAQAEIEKKEKRQREGIEAKKARGEWDDYGRPRVMSLEEFSAHYRLVQQGEKRPFELMQELGMSKPTFYRYKKQIEKGC</sequence>
<dbReference type="STRING" id="1121950.SAMN02745243_01174"/>
<evidence type="ECO:0000256" key="1">
    <source>
        <dbReference type="ARBA" id="ARBA00022908"/>
    </source>
</evidence>
<dbReference type="GO" id="GO:0015074">
    <property type="term" value="P:DNA integration"/>
    <property type="evidence" value="ECO:0007669"/>
    <property type="project" value="UniProtKB-KW"/>
</dbReference>
<dbReference type="PANTHER" id="PTHR30461:SF25">
    <property type="entry name" value="RESOLVASE-RELATED"/>
    <property type="match status" value="1"/>
</dbReference>
<keyword evidence="1" id="KW-0229">DNA integration</keyword>
<dbReference type="InterPro" id="IPR006118">
    <property type="entry name" value="Recombinase_CS"/>
</dbReference>
<dbReference type="GO" id="GO:0003677">
    <property type="term" value="F:DNA binding"/>
    <property type="evidence" value="ECO:0007669"/>
    <property type="project" value="UniProtKB-KW"/>
</dbReference>
<dbReference type="GO" id="GO:0000150">
    <property type="term" value="F:DNA strand exchange activity"/>
    <property type="evidence" value="ECO:0007669"/>
    <property type="project" value="InterPro"/>
</dbReference>
<dbReference type="OrthoDB" id="9797501at2"/>